<dbReference type="InterPro" id="IPR035897">
    <property type="entry name" value="Toll_tir_struct_dom_sf"/>
</dbReference>
<dbReference type="PANTHER" id="PTHR32009:SF162">
    <property type="entry name" value="TIR DOMAIN-CONTAINING PROTEIN"/>
    <property type="match status" value="1"/>
</dbReference>
<reference evidence="3 4" key="1">
    <citation type="journal article" date="2018" name="Mol. Plant">
        <title>The genome of Artemisia annua provides insight into the evolution of Asteraceae family and artemisinin biosynthesis.</title>
        <authorList>
            <person name="Shen Q."/>
            <person name="Zhang L."/>
            <person name="Liao Z."/>
            <person name="Wang S."/>
            <person name="Yan T."/>
            <person name="Shi P."/>
            <person name="Liu M."/>
            <person name="Fu X."/>
            <person name="Pan Q."/>
            <person name="Wang Y."/>
            <person name="Lv Z."/>
            <person name="Lu X."/>
            <person name="Zhang F."/>
            <person name="Jiang W."/>
            <person name="Ma Y."/>
            <person name="Chen M."/>
            <person name="Hao X."/>
            <person name="Li L."/>
            <person name="Tang Y."/>
            <person name="Lv G."/>
            <person name="Zhou Y."/>
            <person name="Sun X."/>
            <person name="Brodelius P.E."/>
            <person name="Rose J.K.C."/>
            <person name="Tang K."/>
        </authorList>
    </citation>
    <scope>NUCLEOTIDE SEQUENCE [LARGE SCALE GENOMIC DNA]</scope>
    <source>
        <strain evidence="4">cv. Huhao1</strain>
        <tissue evidence="3">Leaf</tissue>
    </source>
</reference>
<dbReference type="InterPro" id="IPR000157">
    <property type="entry name" value="TIR_dom"/>
</dbReference>
<gene>
    <name evidence="3" type="ORF">CTI12_AA507650</name>
</gene>
<dbReference type="PANTHER" id="PTHR32009">
    <property type="entry name" value="TMV RESISTANCE PROTEIN N-LIKE"/>
    <property type="match status" value="1"/>
</dbReference>
<feature type="domain" description="TIR" evidence="2">
    <location>
        <begin position="149"/>
        <end position="264"/>
    </location>
</feature>
<dbReference type="Gene3D" id="3.40.50.10140">
    <property type="entry name" value="Toll/interleukin-1 receptor homology (TIR) domain"/>
    <property type="match status" value="1"/>
</dbReference>
<comment type="caution">
    <text evidence="3">The sequence shown here is derived from an EMBL/GenBank/DDBJ whole genome shotgun (WGS) entry which is preliminary data.</text>
</comment>
<name>A0A2U1LC39_ARTAN</name>
<dbReference type="Pfam" id="PF01582">
    <property type="entry name" value="TIR"/>
    <property type="match status" value="1"/>
</dbReference>
<sequence>MERTGVWVNENCCHGRMLLKKSQILILENMIQKTLRQNLSDSTVIIILAQSKTQIGYYQTTISCKGLFAQSRMQIDLKGGVRLVFMEVTKRFSVLTKYRNMILKLVTFNVRCSASRVDFYRKSNCSLDENGRMLIRVWIKTCYKKDSSFKYDVFLSFRGEDTRKNFVDHLYKALKQKGIETYKDDEKIRKGKTISDELIQAIEDSRFYIIVFSKKYASSSWCLEELVKIMECENMPEHTVYLVFYNVWVRLDLEHKDDSKWMIL</sequence>
<dbReference type="AlphaFoldDB" id="A0A2U1LC39"/>
<dbReference type="Proteomes" id="UP000245207">
    <property type="component" value="Unassembled WGS sequence"/>
</dbReference>
<dbReference type="EMBL" id="PKPP01010234">
    <property type="protein sequence ID" value="PWA46541.1"/>
    <property type="molecule type" value="Genomic_DNA"/>
</dbReference>
<accession>A0A2U1LC39</accession>
<evidence type="ECO:0000256" key="1">
    <source>
        <dbReference type="ARBA" id="ARBA00023027"/>
    </source>
</evidence>
<evidence type="ECO:0000313" key="3">
    <source>
        <dbReference type="EMBL" id="PWA46541.1"/>
    </source>
</evidence>
<dbReference type="SUPFAM" id="SSF52200">
    <property type="entry name" value="Toll/Interleukin receptor TIR domain"/>
    <property type="match status" value="1"/>
</dbReference>
<keyword evidence="4" id="KW-1185">Reference proteome</keyword>
<protein>
    <submittedName>
        <fullName evidence="3">Toll/interleukin-1 receptor (TIR) domain-containing protein</fullName>
    </submittedName>
</protein>
<dbReference type="GO" id="GO:0007165">
    <property type="term" value="P:signal transduction"/>
    <property type="evidence" value="ECO:0007669"/>
    <property type="project" value="InterPro"/>
</dbReference>
<dbReference type="PROSITE" id="PS50104">
    <property type="entry name" value="TIR"/>
    <property type="match status" value="1"/>
</dbReference>
<keyword evidence="3" id="KW-0675">Receptor</keyword>
<evidence type="ECO:0000313" key="4">
    <source>
        <dbReference type="Proteomes" id="UP000245207"/>
    </source>
</evidence>
<dbReference type="SMART" id="SM00255">
    <property type="entry name" value="TIR"/>
    <property type="match status" value="1"/>
</dbReference>
<proteinExistence type="predicted"/>
<keyword evidence="1" id="KW-0520">NAD</keyword>
<dbReference type="OrthoDB" id="1081807at2759"/>
<organism evidence="3 4">
    <name type="scientific">Artemisia annua</name>
    <name type="common">Sweet wormwood</name>
    <dbReference type="NCBI Taxonomy" id="35608"/>
    <lineage>
        <taxon>Eukaryota</taxon>
        <taxon>Viridiplantae</taxon>
        <taxon>Streptophyta</taxon>
        <taxon>Embryophyta</taxon>
        <taxon>Tracheophyta</taxon>
        <taxon>Spermatophyta</taxon>
        <taxon>Magnoliopsida</taxon>
        <taxon>eudicotyledons</taxon>
        <taxon>Gunneridae</taxon>
        <taxon>Pentapetalae</taxon>
        <taxon>asterids</taxon>
        <taxon>campanulids</taxon>
        <taxon>Asterales</taxon>
        <taxon>Asteraceae</taxon>
        <taxon>Asteroideae</taxon>
        <taxon>Anthemideae</taxon>
        <taxon>Artemisiinae</taxon>
        <taxon>Artemisia</taxon>
    </lineage>
</organism>
<evidence type="ECO:0000259" key="2">
    <source>
        <dbReference type="PROSITE" id="PS50104"/>
    </source>
</evidence>